<dbReference type="AlphaFoldDB" id="A0AAD1D5T9"/>
<dbReference type="Gene3D" id="3.50.50.60">
    <property type="entry name" value="FAD/NAD(P)-binding domain"/>
    <property type="match status" value="1"/>
</dbReference>
<organism evidence="1 2">
    <name type="scientific">Sphingosinicella microcystinivorans</name>
    <dbReference type="NCBI Taxonomy" id="335406"/>
    <lineage>
        <taxon>Bacteria</taxon>
        <taxon>Pseudomonadati</taxon>
        <taxon>Pseudomonadota</taxon>
        <taxon>Alphaproteobacteria</taxon>
        <taxon>Sphingomonadales</taxon>
        <taxon>Sphingosinicellaceae</taxon>
        <taxon>Sphingosinicella</taxon>
    </lineage>
</organism>
<dbReference type="InterPro" id="IPR036188">
    <property type="entry name" value="FAD/NAD-bd_sf"/>
</dbReference>
<sequence length="87" mass="9579">MDASEEAEVIVIGTGPAIPTAAHYLAPYGRDVPVFRDGKSRALRFPKSSTTFAVRYRGGNPRKGRDLWEREAAVSLGQTDRPRTYGI</sequence>
<dbReference type="EMBL" id="AP018711">
    <property type="protein sequence ID" value="BBE34140.1"/>
    <property type="molecule type" value="Genomic_DNA"/>
</dbReference>
<protein>
    <submittedName>
        <fullName evidence="1">Uncharacterized protein</fullName>
    </submittedName>
</protein>
<evidence type="ECO:0000313" key="2">
    <source>
        <dbReference type="Proteomes" id="UP000275727"/>
    </source>
</evidence>
<evidence type="ECO:0000313" key="1">
    <source>
        <dbReference type="EMBL" id="BBE34140.1"/>
    </source>
</evidence>
<reference evidence="1 2" key="1">
    <citation type="submission" date="2018-06" db="EMBL/GenBank/DDBJ databases">
        <title>Complete Genome Sequence of the Microcystin-Degrading Bacterium Sphingosinicella microcystinivorans Strain B-9.</title>
        <authorList>
            <person name="Jin H."/>
            <person name="Nishizawa T."/>
            <person name="Guo Y."/>
            <person name="Nishizawa A."/>
            <person name="Park H."/>
            <person name="Kato H."/>
            <person name="Tsuji K."/>
            <person name="Harada K."/>
        </authorList>
    </citation>
    <scope>NUCLEOTIDE SEQUENCE [LARGE SCALE GENOMIC DNA]</scope>
    <source>
        <strain evidence="1 2">B9</strain>
    </source>
</reference>
<accession>A0AAD1D5T9</accession>
<name>A0AAD1D5T9_SPHMI</name>
<dbReference type="Proteomes" id="UP000275727">
    <property type="component" value="Chromosome"/>
</dbReference>
<proteinExistence type="predicted"/>
<dbReference type="KEGG" id="smic:SmB9_17980"/>
<gene>
    <name evidence="1" type="ORF">SmB9_17980</name>
</gene>